<dbReference type="Proteomes" id="UP001164250">
    <property type="component" value="Chromosome 6"/>
</dbReference>
<keyword evidence="2" id="KW-1185">Reference proteome</keyword>
<organism evidence="1 2">
    <name type="scientific">Pistacia atlantica</name>
    <dbReference type="NCBI Taxonomy" id="434234"/>
    <lineage>
        <taxon>Eukaryota</taxon>
        <taxon>Viridiplantae</taxon>
        <taxon>Streptophyta</taxon>
        <taxon>Embryophyta</taxon>
        <taxon>Tracheophyta</taxon>
        <taxon>Spermatophyta</taxon>
        <taxon>Magnoliopsida</taxon>
        <taxon>eudicotyledons</taxon>
        <taxon>Gunneridae</taxon>
        <taxon>Pentapetalae</taxon>
        <taxon>rosids</taxon>
        <taxon>malvids</taxon>
        <taxon>Sapindales</taxon>
        <taxon>Anacardiaceae</taxon>
        <taxon>Pistacia</taxon>
    </lineage>
</organism>
<dbReference type="EMBL" id="CM047902">
    <property type="protein sequence ID" value="KAJ0094519.1"/>
    <property type="molecule type" value="Genomic_DNA"/>
</dbReference>
<comment type="caution">
    <text evidence="1">The sequence shown here is derived from an EMBL/GenBank/DDBJ whole genome shotgun (WGS) entry which is preliminary data.</text>
</comment>
<name>A0ACC1B6J8_9ROSI</name>
<gene>
    <name evidence="1" type="ORF">Patl1_16549</name>
</gene>
<protein>
    <submittedName>
        <fullName evidence="1">Uncharacterized protein</fullName>
    </submittedName>
</protein>
<accession>A0ACC1B6J8</accession>
<evidence type="ECO:0000313" key="2">
    <source>
        <dbReference type="Proteomes" id="UP001164250"/>
    </source>
</evidence>
<proteinExistence type="predicted"/>
<evidence type="ECO:0000313" key="1">
    <source>
        <dbReference type="EMBL" id="KAJ0094519.1"/>
    </source>
</evidence>
<reference evidence="2" key="1">
    <citation type="journal article" date="2023" name="G3 (Bethesda)">
        <title>Genome assembly and association tests identify interacting loci associated with vigor, precocity, and sex in interspecific pistachio rootstocks.</title>
        <authorList>
            <person name="Palmer W."/>
            <person name="Jacygrad E."/>
            <person name="Sagayaradj S."/>
            <person name="Cavanaugh K."/>
            <person name="Han R."/>
            <person name="Bertier L."/>
            <person name="Beede B."/>
            <person name="Kafkas S."/>
            <person name="Golino D."/>
            <person name="Preece J."/>
            <person name="Michelmore R."/>
        </authorList>
    </citation>
    <scope>NUCLEOTIDE SEQUENCE [LARGE SCALE GENOMIC DNA]</scope>
</reference>
<sequence length="525" mass="56477">MTRQLVSSFLASLGMMRRPLMSSPFFPELPVMVLPPPPTAVTINTDGGGAGSENSLASLSDGSGGGSRRRSFSKGVGHAAAETFLVTRLSLKLLRYLGVGYRWITRFLALGCYALLLMPGFIQVGYYYFFSSQVRRGIVYGDQPRNRLDLYLPKTSDGPKPIVAFVTGGAWIIGYKAWGSLLGQQLSDRGIIVACIDYRNFPQGTIKDMVMDASQGISFVCNNASEFGGDPERIYLMGQSAGAHIAACALLEQAIKEAGEGESTSWSVSQIKAYFGLSGGTGQILELQNLTFSLHHLRTGYNLFDLVDHFHSRGLYRSIFLSIMDGEQSLRLYSPEVLVQDPNIKNAVSLLPPIILFHGTGDYSIPADASKNFANTLQRVGGKAESILYEGKTHTDLFLQDPMRGGRDDMFEDLVAIVHAEDGESLAEAPPRRRLVPEFMIKLAHSGLCYVVLRTDGNGNSGGNGQSKTGSHGSVSPTDQSAAGQSAPGAHGSPSHTVTSSTNSRGAAVNCGRGKSICELFARPK</sequence>